<dbReference type="InterPro" id="IPR021765">
    <property type="entry name" value="UstYa-like"/>
</dbReference>
<accession>S3CHN7</accession>
<dbReference type="AlphaFoldDB" id="S3CHN7"/>
<dbReference type="STRING" id="1116229.S3CHN7"/>
<comment type="similarity">
    <text evidence="1">Belongs to the ustYa family.</text>
</comment>
<dbReference type="HOGENOM" id="CLU_042941_0_2_1"/>
<dbReference type="PANTHER" id="PTHR33365">
    <property type="entry name" value="YALI0B05434P"/>
    <property type="match status" value="1"/>
</dbReference>
<proteinExistence type="inferred from homology"/>
<dbReference type="Proteomes" id="UP000016922">
    <property type="component" value="Unassembled WGS sequence"/>
</dbReference>
<dbReference type="EMBL" id="KE145371">
    <property type="protein sequence ID" value="EPE25360.1"/>
    <property type="molecule type" value="Genomic_DNA"/>
</dbReference>
<protein>
    <recommendedName>
        <fullName evidence="4">Cyclochlorotine biosynthesis protein O</fullName>
    </recommendedName>
</protein>
<dbReference type="RefSeq" id="XP_008086679.1">
    <property type="nucleotide sequence ID" value="XM_008088488.1"/>
</dbReference>
<evidence type="ECO:0000313" key="3">
    <source>
        <dbReference type="Proteomes" id="UP000016922"/>
    </source>
</evidence>
<evidence type="ECO:0000256" key="1">
    <source>
        <dbReference type="ARBA" id="ARBA00035112"/>
    </source>
</evidence>
<dbReference type="GeneID" id="19460330"/>
<sequence>MAISTIEEEDQEPFLGKEDSGNFQGATYRRSLKTPWVLTKISLLSILIHIGLLVLWKSSWQQHSNTSFERSQASKFYSPFENVISKKIENWEKDAWDNSIFLGEPSEELDLAWDKLQAVEGISVSPEESAKVNLTSDIRLKNGDQAVVVGYFHNLHCLRYLYQGLHPETYVRSGGDPSHGGLHHSYHCLEVLRRSVLCNPDLTLHAIHWQTEEKLGMTLRPESTRQCVDFQAIYDFSMTRRFARNMIVDVEDSVYDYQ</sequence>
<reference evidence="2 3" key="1">
    <citation type="journal article" date="2013" name="BMC Genomics">
        <title>Genomics-driven discovery of the pneumocandin biosynthetic gene cluster in the fungus Glarea lozoyensis.</title>
        <authorList>
            <person name="Chen L."/>
            <person name="Yue Q."/>
            <person name="Zhang X."/>
            <person name="Xiang M."/>
            <person name="Wang C."/>
            <person name="Li S."/>
            <person name="Che Y."/>
            <person name="Ortiz-Lopez F.J."/>
            <person name="Bills G.F."/>
            <person name="Liu X."/>
            <person name="An Z."/>
        </authorList>
    </citation>
    <scope>NUCLEOTIDE SEQUENCE [LARGE SCALE GENOMIC DNA]</scope>
    <source>
        <strain evidence="3">ATCC 20868 / MF5171</strain>
    </source>
</reference>
<dbReference type="KEGG" id="glz:GLAREA_01272"/>
<name>S3CHN7_GLAL2</name>
<keyword evidence="3" id="KW-1185">Reference proteome</keyword>
<dbReference type="OrthoDB" id="3687641at2759"/>
<evidence type="ECO:0000313" key="2">
    <source>
        <dbReference type="EMBL" id="EPE25360.1"/>
    </source>
</evidence>
<organism evidence="2 3">
    <name type="scientific">Glarea lozoyensis (strain ATCC 20868 / MF5171)</name>
    <dbReference type="NCBI Taxonomy" id="1116229"/>
    <lineage>
        <taxon>Eukaryota</taxon>
        <taxon>Fungi</taxon>
        <taxon>Dikarya</taxon>
        <taxon>Ascomycota</taxon>
        <taxon>Pezizomycotina</taxon>
        <taxon>Leotiomycetes</taxon>
        <taxon>Helotiales</taxon>
        <taxon>Helotiaceae</taxon>
        <taxon>Glarea</taxon>
    </lineage>
</organism>
<gene>
    <name evidence="2" type="ORF">GLAREA_01272</name>
</gene>
<dbReference type="PANTHER" id="PTHR33365:SF12">
    <property type="entry name" value="TAT PATHWAY SIGNAL SEQUENCE"/>
    <property type="match status" value="1"/>
</dbReference>
<dbReference type="GO" id="GO:0043386">
    <property type="term" value="P:mycotoxin biosynthetic process"/>
    <property type="evidence" value="ECO:0007669"/>
    <property type="project" value="InterPro"/>
</dbReference>
<dbReference type="Pfam" id="PF11807">
    <property type="entry name" value="UstYa"/>
    <property type="match status" value="1"/>
</dbReference>
<dbReference type="OMA" id="CHADMAL"/>
<evidence type="ECO:0008006" key="4">
    <source>
        <dbReference type="Google" id="ProtNLM"/>
    </source>
</evidence>